<proteinExistence type="predicted"/>
<feature type="region of interest" description="Disordered" evidence="1">
    <location>
        <begin position="1"/>
        <end position="44"/>
    </location>
</feature>
<accession>A0AA36EHF7</accession>
<feature type="compositionally biased region" description="Polar residues" evidence="1">
    <location>
        <begin position="1"/>
        <end position="22"/>
    </location>
</feature>
<name>A0AA36EHF7_LACSI</name>
<gene>
    <name evidence="2" type="ORF">LSALG_LOCUS35618</name>
</gene>
<reference evidence="2" key="1">
    <citation type="submission" date="2023-04" db="EMBL/GenBank/DDBJ databases">
        <authorList>
            <person name="Vijverberg K."/>
            <person name="Xiong W."/>
            <person name="Schranz E."/>
        </authorList>
    </citation>
    <scope>NUCLEOTIDE SEQUENCE</scope>
</reference>
<evidence type="ECO:0000313" key="2">
    <source>
        <dbReference type="EMBL" id="CAI9296771.1"/>
    </source>
</evidence>
<organism evidence="2 3">
    <name type="scientific">Lactuca saligna</name>
    <name type="common">Willowleaf lettuce</name>
    <dbReference type="NCBI Taxonomy" id="75948"/>
    <lineage>
        <taxon>Eukaryota</taxon>
        <taxon>Viridiplantae</taxon>
        <taxon>Streptophyta</taxon>
        <taxon>Embryophyta</taxon>
        <taxon>Tracheophyta</taxon>
        <taxon>Spermatophyta</taxon>
        <taxon>Magnoliopsida</taxon>
        <taxon>eudicotyledons</taxon>
        <taxon>Gunneridae</taxon>
        <taxon>Pentapetalae</taxon>
        <taxon>asterids</taxon>
        <taxon>campanulids</taxon>
        <taxon>Asterales</taxon>
        <taxon>Asteraceae</taxon>
        <taxon>Cichorioideae</taxon>
        <taxon>Cichorieae</taxon>
        <taxon>Lactucinae</taxon>
        <taxon>Lactuca</taxon>
    </lineage>
</organism>
<protein>
    <submittedName>
        <fullName evidence="2">Uncharacterized protein</fullName>
    </submittedName>
</protein>
<dbReference type="AlphaFoldDB" id="A0AA36EHF7"/>
<dbReference type="Proteomes" id="UP001177003">
    <property type="component" value="Chromosome 8"/>
</dbReference>
<evidence type="ECO:0000313" key="3">
    <source>
        <dbReference type="Proteomes" id="UP001177003"/>
    </source>
</evidence>
<sequence>MSSGENLNEVTSSFIKMKGNQSKSEDVLPNQKRKVNASVNEKESEVVLEKKSKVEFENCEVSVDSKYVHEMLGLPSGGSLLSNMDYISKNDEES</sequence>
<keyword evidence="3" id="KW-1185">Reference proteome</keyword>
<evidence type="ECO:0000256" key="1">
    <source>
        <dbReference type="SAM" id="MobiDB-lite"/>
    </source>
</evidence>
<dbReference type="EMBL" id="OX465084">
    <property type="protein sequence ID" value="CAI9296771.1"/>
    <property type="molecule type" value="Genomic_DNA"/>
</dbReference>